<dbReference type="PANTHER" id="PTHR12537">
    <property type="entry name" value="RNA BINDING PROTEIN PUMILIO-RELATED"/>
    <property type="match status" value="1"/>
</dbReference>
<evidence type="ECO:0000313" key="5">
    <source>
        <dbReference type="EMBL" id="CAE8678802.1"/>
    </source>
</evidence>
<name>A0A813JI54_POLGL</name>
<dbReference type="Proteomes" id="UP000626109">
    <property type="component" value="Unassembled WGS sequence"/>
</dbReference>
<dbReference type="GO" id="GO:0010608">
    <property type="term" value="P:post-transcriptional regulation of gene expression"/>
    <property type="evidence" value="ECO:0007669"/>
    <property type="project" value="TreeGrafter"/>
</dbReference>
<keyword evidence="1" id="KW-0677">Repeat</keyword>
<dbReference type="EMBL" id="CAJNNW010025711">
    <property type="protein sequence ID" value="CAE8678802.1"/>
    <property type="molecule type" value="Genomic_DNA"/>
</dbReference>
<evidence type="ECO:0000256" key="3">
    <source>
        <dbReference type="SAM" id="MobiDB-lite"/>
    </source>
</evidence>
<evidence type="ECO:0000259" key="4">
    <source>
        <dbReference type="PROSITE" id="PS50303"/>
    </source>
</evidence>
<feature type="region of interest" description="Disordered" evidence="3">
    <location>
        <begin position="56"/>
        <end position="92"/>
    </location>
</feature>
<evidence type="ECO:0000256" key="2">
    <source>
        <dbReference type="PROSITE-ProRule" id="PRU00317"/>
    </source>
</evidence>
<dbReference type="AlphaFoldDB" id="A0A813JI54"/>
<protein>
    <recommendedName>
        <fullName evidence="4">PUM-HD domain-containing protein</fullName>
    </recommendedName>
</protein>
<organism evidence="5 6">
    <name type="scientific">Polarella glacialis</name>
    <name type="common">Dinoflagellate</name>
    <dbReference type="NCBI Taxonomy" id="89957"/>
    <lineage>
        <taxon>Eukaryota</taxon>
        <taxon>Sar</taxon>
        <taxon>Alveolata</taxon>
        <taxon>Dinophyceae</taxon>
        <taxon>Suessiales</taxon>
        <taxon>Suessiaceae</taxon>
        <taxon>Polarella</taxon>
    </lineage>
</organism>
<gene>
    <name evidence="5" type="ORF">PGLA2088_LOCUS21013</name>
</gene>
<dbReference type="SMART" id="SM00025">
    <property type="entry name" value="Pumilio"/>
    <property type="match status" value="4"/>
</dbReference>
<dbReference type="GO" id="GO:0003729">
    <property type="term" value="F:mRNA binding"/>
    <property type="evidence" value="ECO:0007669"/>
    <property type="project" value="TreeGrafter"/>
</dbReference>
<dbReference type="InterPro" id="IPR016024">
    <property type="entry name" value="ARM-type_fold"/>
</dbReference>
<comment type="caution">
    <text evidence="5">The sequence shown here is derived from an EMBL/GenBank/DDBJ whole genome shotgun (WGS) entry which is preliminary data.</text>
</comment>
<dbReference type="PROSITE" id="PS50303">
    <property type="entry name" value="PUM_HD"/>
    <property type="match status" value="1"/>
</dbReference>
<proteinExistence type="predicted"/>
<dbReference type="PANTHER" id="PTHR12537:SF12">
    <property type="entry name" value="MATERNAL PROTEIN PUMILIO"/>
    <property type="match status" value="1"/>
</dbReference>
<dbReference type="SUPFAM" id="SSF48371">
    <property type="entry name" value="ARM repeat"/>
    <property type="match status" value="1"/>
</dbReference>
<reference evidence="5" key="1">
    <citation type="submission" date="2021-02" db="EMBL/GenBank/DDBJ databases">
        <authorList>
            <person name="Dougan E. K."/>
            <person name="Rhodes N."/>
            <person name="Thang M."/>
            <person name="Chan C."/>
        </authorList>
    </citation>
    <scope>NUCLEOTIDE SEQUENCE</scope>
</reference>
<feature type="compositionally biased region" description="Polar residues" evidence="3">
    <location>
        <begin position="62"/>
        <end position="80"/>
    </location>
</feature>
<sequence>MSVKMEGCIIGHEAFPARALLARIANGEDVRWAAYLPDGLRPTWVAPWCYPTACGAEESHSSRSTPCEGSKKVSTPSTAMPSPAGRAACQPSGVPVTGRVWELSRNAQGCREVQRAMDECKDVQALLAIALELDGHVWEAMRCPHANHVLQKSISMLPPHGSQFIIDAIVGCDLIVQASRHKYACRIVQRVLENCTREQLLDTTQALIHSATHIACHPYGNYVIQHLLEHADEEALAELCQVLHRNIRGLASDPHGCAVVSAALTMAFGNHQVALAQALIKEPSLLVYVACSRHGHLAAEAAVQVLYGQEKEKAKNIFRAEQGTLMTSRHGRLVAASLGLCPLEGSSAKEPALAAGWPRERLLATPSMRLPMCGDRALSEWLCPAFLSELNPLMPGDVALTMEQISLTKRVNKSGRWGRKDITIDMPNANAASLAALNLTTFYQHDLSLGAIQWQIRSPHFAADPLEVARKGIANPAFADGTAATKTAEDHEQATLKDFFLQAAAALDSFETASEAEDDRGSAFDAAFAGGLLEAVLSR</sequence>
<dbReference type="Gene3D" id="1.25.10.10">
    <property type="entry name" value="Leucine-rich Repeat Variant"/>
    <property type="match status" value="1"/>
</dbReference>
<dbReference type="InterPro" id="IPR001313">
    <property type="entry name" value="Pumilio_RNA-bd_rpt"/>
</dbReference>
<dbReference type="InterPro" id="IPR011989">
    <property type="entry name" value="ARM-like"/>
</dbReference>
<evidence type="ECO:0000313" key="6">
    <source>
        <dbReference type="Proteomes" id="UP000626109"/>
    </source>
</evidence>
<evidence type="ECO:0000256" key="1">
    <source>
        <dbReference type="ARBA" id="ARBA00022737"/>
    </source>
</evidence>
<feature type="domain" description="PUM-HD" evidence="4">
    <location>
        <begin position="1"/>
        <end position="342"/>
    </location>
</feature>
<feature type="repeat" description="Pumilio" evidence="2">
    <location>
        <begin position="206"/>
        <end position="241"/>
    </location>
</feature>
<dbReference type="InterPro" id="IPR033133">
    <property type="entry name" value="PUM-HD"/>
</dbReference>
<dbReference type="PROSITE" id="PS50302">
    <property type="entry name" value="PUM"/>
    <property type="match status" value="1"/>
</dbReference>
<dbReference type="GO" id="GO:0005737">
    <property type="term" value="C:cytoplasm"/>
    <property type="evidence" value="ECO:0007669"/>
    <property type="project" value="TreeGrafter"/>
</dbReference>
<dbReference type="Pfam" id="PF00806">
    <property type="entry name" value="PUF"/>
    <property type="match status" value="4"/>
</dbReference>
<accession>A0A813JI54</accession>